<feature type="compositionally biased region" description="Polar residues" evidence="1">
    <location>
        <begin position="200"/>
        <end position="213"/>
    </location>
</feature>
<name>A0AAW2Z7R5_9EUKA</name>
<evidence type="ECO:0000313" key="2">
    <source>
        <dbReference type="EMBL" id="KAL0485278.1"/>
    </source>
</evidence>
<protein>
    <recommendedName>
        <fullName evidence="4">DRBM domain-containing protein</fullName>
    </recommendedName>
</protein>
<proteinExistence type="predicted"/>
<evidence type="ECO:0000313" key="3">
    <source>
        <dbReference type="Proteomes" id="UP001431209"/>
    </source>
</evidence>
<dbReference type="AlphaFoldDB" id="A0AAW2Z7R5"/>
<sequence length="337" mass="37685">MKGESTNSGIDVNIASEIEYQDSHSQVLSNIVDMLNDERNFWLHNMKSKTAQYIREYLFCIPLLIEYVENKNPEGYVIVFRKHNITVAGISKCFYRSGSGVDKRRNRAKNLLQSVSDYMICQLDKREITQESRSTTFTNESANDVITGKNVPPGVSFKIPSLESVIFDEQGAAKISFGDPVRKGSAQYLPQITPVPPSKQSPTNVAQPAKHSPTNVASALPYLRDFRVYQPDAAQFRPSPVTNASPPFYTFDFQIPQVTRLFPLDNATSTPMNTPSKGSQPIPTQTMNDQQTLFEASINAFINRSLPPSDNVQNALEACTNVKDEVLDLNSDYVEQD</sequence>
<feature type="region of interest" description="Disordered" evidence="1">
    <location>
        <begin position="194"/>
        <end position="213"/>
    </location>
</feature>
<accession>A0AAW2Z7R5</accession>
<organism evidence="2 3">
    <name type="scientific">Acrasis kona</name>
    <dbReference type="NCBI Taxonomy" id="1008807"/>
    <lineage>
        <taxon>Eukaryota</taxon>
        <taxon>Discoba</taxon>
        <taxon>Heterolobosea</taxon>
        <taxon>Tetramitia</taxon>
        <taxon>Eutetramitia</taxon>
        <taxon>Acrasidae</taxon>
        <taxon>Acrasis</taxon>
    </lineage>
</organism>
<dbReference type="Proteomes" id="UP001431209">
    <property type="component" value="Unassembled WGS sequence"/>
</dbReference>
<evidence type="ECO:0008006" key="4">
    <source>
        <dbReference type="Google" id="ProtNLM"/>
    </source>
</evidence>
<keyword evidence="3" id="KW-1185">Reference proteome</keyword>
<comment type="caution">
    <text evidence="2">The sequence shown here is derived from an EMBL/GenBank/DDBJ whole genome shotgun (WGS) entry which is preliminary data.</text>
</comment>
<dbReference type="EMBL" id="JAOPGA020001124">
    <property type="protein sequence ID" value="KAL0485278.1"/>
    <property type="molecule type" value="Genomic_DNA"/>
</dbReference>
<evidence type="ECO:0000256" key="1">
    <source>
        <dbReference type="SAM" id="MobiDB-lite"/>
    </source>
</evidence>
<gene>
    <name evidence="2" type="ORF">AKO1_011684</name>
</gene>
<reference evidence="2 3" key="1">
    <citation type="submission" date="2024-03" db="EMBL/GenBank/DDBJ databases">
        <title>The Acrasis kona genome and developmental transcriptomes reveal deep origins of eukaryotic multicellular pathways.</title>
        <authorList>
            <person name="Sheikh S."/>
            <person name="Fu C.-J."/>
            <person name="Brown M.W."/>
            <person name="Baldauf S.L."/>
        </authorList>
    </citation>
    <scope>NUCLEOTIDE SEQUENCE [LARGE SCALE GENOMIC DNA]</scope>
    <source>
        <strain evidence="2 3">ATCC MYA-3509</strain>
    </source>
</reference>